<dbReference type="Proteomes" id="UP000261540">
    <property type="component" value="Unplaced"/>
</dbReference>
<keyword evidence="9 12" id="KW-0339">Growth factor</keyword>
<dbReference type="Gene3D" id="2.10.90.10">
    <property type="entry name" value="Cystine-knot cytokines"/>
    <property type="match status" value="1"/>
</dbReference>
<feature type="signal peptide" evidence="14">
    <location>
        <begin position="1"/>
        <end position="24"/>
    </location>
</feature>
<dbReference type="PIRSF" id="PIRSF037328">
    <property type="entry name" value="Inhibin_alpha_subunit"/>
    <property type="match status" value="1"/>
</dbReference>
<evidence type="ECO:0000256" key="4">
    <source>
        <dbReference type="ARBA" id="ARBA00019280"/>
    </source>
</evidence>
<dbReference type="InterPro" id="IPR015615">
    <property type="entry name" value="TGF-beta-rel"/>
</dbReference>
<evidence type="ECO:0000313" key="17">
    <source>
        <dbReference type="Proteomes" id="UP000261540"/>
    </source>
</evidence>
<dbReference type="PRINTS" id="PR00669">
    <property type="entry name" value="INHIBINA"/>
</dbReference>
<evidence type="ECO:0000259" key="15">
    <source>
        <dbReference type="PROSITE" id="PS51362"/>
    </source>
</evidence>
<dbReference type="FunFam" id="2.10.90.10:FF:000061">
    <property type="entry name" value="Inhibin alpha chain"/>
    <property type="match status" value="1"/>
</dbReference>
<dbReference type="OrthoDB" id="9929039at2759"/>
<evidence type="ECO:0000256" key="9">
    <source>
        <dbReference type="ARBA" id="ARBA00023030"/>
    </source>
</evidence>
<evidence type="ECO:0000256" key="5">
    <source>
        <dbReference type="ARBA" id="ARBA00022525"/>
    </source>
</evidence>
<comment type="subcellular location">
    <subcellularLocation>
        <location evidence="2">Secreted</location>
    </subcellularLocation>
</comment>
<evidence type="ECO:0000256" key="14">
    <source>
        <dbReference type="SAM" id="SignalP"/>
    </source>
</evidence>
<evidence type="ECO:0000256" key="8">
    <source>
        <dbReference type="ARBA" id="ARBA00022729"/>
    </source>
</evidence>
<dbReference type="InterPro" id="IPR017175">
    <property type="entry name" value="Inhibin_asu"/>
</dbReference>
<keyword evidence="17" id="KW-1185">Reference proteome</keyword>
<reference evidence="16" key="1">
    <citation type="submission" date="2025-08" db="UniProtKB">
        <authorList>
            <consortium name="Ensembl"/>
        </authorList>
    </citation>
    <scope>IDENTIFICATION</scope>
</reference>
<dbReference type="GO" id="GO:0008083">
    <property type="term" value="F:growth factor activity"/>
    <property type="evidence" value="ECO:0007669"/>
    <property type="project" value="UniProtKB-KW"/>
</dbReference>
<dbReference type="InterPro" id="IPR017948">
    <property type="entry name" value="TGFb_CS"/>
</dbReference>
<evidence type="ECO:0000256" key="3">
    <source>
        <dbReference type="ARBA" id="ARBA00006656"/>
    </source>
</evidence>
<dbReference type="GO" id="GO:1900193">
    <property type="term" value="P:regulation of oocyte maturation"/>
    <property type="evidence" value="ECO:0007669"/>
    <property type="project" value="Ensembl"/>
</dbReference>
<sequence>MRSRWLDLLIVFLASLALWGSTWTRACQGEGVPQSEVLDWFKRRVLEGLGLNQAPVPLVQQPPASGRASRVGRAAQVERRRSHQETSQVILFPSSDSTCAHDEDLPLQEAFSHFTYYFQPSGHSQETVITSAHFWFYAGEGALRSNTSAPLYILTANQELIHVAEGPTKLADDGWVTYHVGRHISPAMAEGPFVIQVRCPSCGCYADASKTPFLHLNTRSRGSDRSRRALIPWSPSSIELLQRPPEERPDYDDCHREELNISFADLGWENWIVHPQVFTFYYCHGNCSSWNRMTTLLGIKQCCAPLPGTMKSLRFRTTSDGGYSFKYETLPNIIAEDCTCI</sequence>
<evidence type="ECO:0000256" key="2">
    <source>
        <dbReference type="ARBA" id="ARBA00004613"/>
    </source>
</evidence>
<evidence type="ECO:0000256" key="10">
    <source>
        <dbReference type="ARBA" id="ARBA00023157"/>
    </source>
</evidence>
<dbReference type="KEGG" id="pki:111838572"/>
<dbReference type="InterPro" id="IPR029034">
    <property type="entry name" value="Cystine-knot_cytokine"/>
</dbReference>
<dbReference type="InterPro" id="IPR001839">
    <property type="entry name" value="TGF-b_C"/>
</dbReference>
<dbReference type="AlphaFoldDB" id="A0A3B3THD7"/>
<proteinExistence type="inferred from homology"/>
<comment type="function">
    <text evidence="1">Inhibins and activins inhibit and activate, respectively, the secretion of follitropin by the pituitary gland. Inhibins/activins are involved in regulating a number of diverse functions such as hypothalamic and pituitary hormone secretion, gonadal hormone secretion, germ cell development and maturation, erythroid differentiation, insulin secretion, nerve cell survival, embryonic axial development or bone growth, depending on their subunit composition. Inhibins appear to oppose the functions of activins.</text>
</comment>
<evidence type="ECO:0000313" key="16">
    <source>
        <dbReference type="Ensembl" id="ENSPKIP00000042060.1"/>
    </source>
</evidence>
<feature type="domain" description="TGF-beta family profile" evidence="15">
    <location>
        <begin position="225"/>
        <end position="341"/>
    </location>
</feature>
<evidence type="ECO:0000256" key="6">
    <source>
        <dbReference type="ARBA" id="ARBA00022685"/>
    </source>
</evidence>
<reference evidence="16" key="2">
    <citation type="submission" date="2025-09" db="UniProtKB">
        <authorList>
            <consortium name="Ensembl"/>
        </authorList>
    </citation>
    <scope>IDENTIFICATION</scope>
</reference>
<dbReference type="SMART" id="SM00204">
    <property type="entry name" value="TGFB"/>
    <property type="match status" value="1"/>
</dbReference>
<dbReference type="PANTHER" id="PTHR11848">
    <property type="entry name" value="TGF-BETA FAMILY"/>
    <property type="match status" value="1"/>
</dbReference>
<dbReference type="STRING" id="1676925.ENSPKIP00000042060"/>
<keyword evidence="10" id="KW-1015">Disulfide bond</keyword>
<dbReference type="GO" id="GO:0005179">
    <property type="term" value="F:hormone activity"/>
    <property type="evidence" value="ECO:0007669"/>
    <property type="project" value="UniProtKB-KW"/>
</dbReference>
<protein>
    <recommendedName>
        <fullName evidence="4 12">Inhibin alpha chain</fullName>
    </recommendedName>
</protein>
<keyword evidence="7 12" id="KW-0372">Hormone</keyword>
<evidence type="ECO:0000256" key="11">
    <source>
        <dbReference type="ARBA" id="ARBA00023180"/>
    </source>
</evidence>
<feature type="chain" id="PRO_5017270910" description="Inhibin alpha chain" evidence="14">
    <location>
        <begin position="25"/>
        <end position="341"/>
    </location>
</feature>
<evidence type="ECO:0000256" key="1">
    <source>
        <dbReference type="ARBA" id="ARBA00002588"/>
    </source>
</evidence>
<organism evidence="16 17">
    <name type="scientific">Paramormyrops kingsleyae</name>
    <dbReference type="NCBI Taxonomy" id="1676925"/>
    <lineage>
        <taxon>Eukaryota</taxon>
        <taxon>Metazoa</taxon>
        <taxon>Chordata</taxon>
        <taxon>Craniata</taxon>
        <taxon>Vertebrata</taxon>
        <taxon>Euteleostomi</taxon>
        <taxon>Actinopterygii</taxon>
        <taxon>Neopterygii</taxon>
        <taxon>Teleostei</taxon>
        <taxon>Osteoglossocephala</taxon>
        <taxon>Osteoglossomorpha</taxon>
        <taxon>Osteoglossiformes</taxon>
        <taxon>Mormyridae</taxon>
        <taxon>Paramormyrops</taxon>
    </lineage>
</organism>
<keyword evidence="5 12" id="KW-0964">Secreted</keyword>
<dbReference type="CTD" id="3623"/>
<evidence type="ECO:0000256" key="13">
    <source>
        <dbReference type="RuleBase" id="RU000354"/>
    </source>
</evidence>
<dbReference type="Ensembl" id="ENSPKIT00000023842.1">
    <property type="protein sequence ID" value="ENSPKIP00000042060.1"/>
    <property type="gene ID" value="ENSPKIG00000018809.1"/>
</dbReference>
<dbReference type="PROSITE" id="PS00250">
    <property type="entry name" value="TGF_BETA_1"/>
    <property type="match status" value="1"/>
</dbReference>
<dbReference type="Pfam" id="PF00019">
    <property type="entry name" value="TGF_beta"/>
    <property type="match status" value="1"/>
</dbReference>
<name>A0A3B3THD7_9TELE</name>
<dbReference type="PROSITE" id="PS51362">
    <property type="entry name" value="TGF_BETA_2"/>
    <property type="match status" value="1"/>
</dbReference>
<keyword evidence="6" id="KW-0165">Cleavage on pair of basic residues</keyword>
<keyword evidence="8 14" id="KW-0732">Signal</keyword>
<dbReference type="GeneID" id="111838572"/>
<dbReference type="GO" id="GO:0005615">
    <property type="term" value="C:extracellular space"/>
    <property type="evidence" value="ECO:0007669"/>
    <property type="project" value="TreeGrafter"/>
</dbReference>
<evidence type="ECO:0000256" key="12">
    <source>
        <dbReference type="PIRNR" id="PIRNR037328"/>
    </source>
</evidence>
<dbReference type="SUPFAM" id="SSF57501">
    <property type="entry name" value="Cystine-knot cytokines"/>
    <property type="match status" value="1"/>
</dbReference>
<comment type="similarity">
    <text evidence="3 13">Belongs to the TGF-beta family.</text>
</comment>
<dbReference type="PANTHER" id="PTHR11848:SF117">
    <property type="entry name" value="INHIBIN ALPHA CHAIN"/>
    <property type="match status" value="1"/>
</dbReference>
<accession>A0A3B3THD7</accession>
<dbReference type="CDD" id="cd13754">
    <property type="entry name" value="TGF_beta_INHA"/>
    <property type="match status" value="1"/>
</dbReference>
<dbReference type="GO" id="GO:0005125">
    <property type="term" value="F:cytokine activity"/>
    <property type="evidence" value="ECO:0007669"/>
    <property type="project" value="TreeGrafter"/>
</dbReference>
<dbReference type="GeneTree" id="ENSGT00390000005935"/>
<evidence type="ECO:0000256" key="7">
    <source>
        <dbReference type="ARBA" id="ARBA00022702"/>
    </source>
</evidence>
<keyword evidence="11" id="KW-0325">Glycoprotein</keyword>
<dbReference type="RefSeq" id="XP_023657449.1">
    <property type="nucleotide sequence ID" value="XM_023801681.2"/>
</dbReference>